<dbReference type="PANTHER" id="PTHR32552">
    <property type="entry name" value="FERRICHROME IRON RECEPTOR-RELATED"/>
    <property type="match status" value="1"/>
</dbReference>
<gene>
    <name evidence="15" type="ORF">Y88_3293</name>
</gene>
<comment type="caution">
    <text evidence="15">The sequence shown here is derived from an EMBL/GenBank/DDBJ whole genome shotgun (WGS) entry which is preliminary data.</text>
</comment>
<keyword evidence="10" id="KW-0998">Cell outer membrane</keyword>
<dbReference type="InterPro" id="IPR039426">
    <property type="entry name" value="TonB-dep_rcpt-like"/>
</dbReference>
<evidence type="ECO:0000256" key="3">
    <source>
        <dbReference type="ARBA" id="ARBA00022452"/>
    </source>
</evidence>
<evidence type="ECO:0000256" key="1">
    <source>
        <dbReference type="ARBA" id="ARBA00004571"/>
    </source>
</evidence>
<evidence type="ECO:0000256" key="7">
    <source>
        <dbReference type="ARBA" id="ARBA00023065"/>
    </source>
</evidence>
<evidence type="ECO:0000256" key="8">
    <source>
        <dbReference type="ARBA" id="ARBA00023077"/>
    </source>
</evidence>
<dbReference type="Pfam" id="PF00593">
    <property type="entry name" value="TonB_dep_Rec_b-barrel"/>
    <property type="match status" value="1"/>
</dbReference>
<keyword evidence="7" id="KW-0406">Ion transport</keyword>
<keyword evidence="12" id="KW-0732">Signal</keyword>
<dbReference type="AlphaFoldDB" id="F1ZBW1"/>
<keyword evidence="8 11" id="KW-0798">TonB box</keyword>
<sequence length="820" mass="87699">MMLGAMLAVGAAMMPLAAHAEAAPVTATSAADAPAAQEIVVTANRRDQKLESVPYSMSVLDARALAHAGVTDLASLTQSIPGLSMFDAGARNAGATVPIIRGINATGSPTRGFRNFEQSPVGVYIGNSPVEGYIQLDDIKQVEVLRGPQGTLYGAGSLGGALRILPNSPELGVFKGNAEASVGKVSHASDPSYTFGGMLNIPLTKTLAFRGSAKYSYDPGFIDAYGLMKTDGSGVSAIPTLANPADPVNSSPVYYNKKDWNYQRTLTTRAALLWQPVDEFKLEVSYLHSYVKGDGGPVVNTDYAGGASALDSSYALPAGGKYTAYSRIDQPFNRNTNLISVDASYDAGFATLSTTTTIQTSTGHTLEDNTYDLAGIANGAYLSYYAGVPANPRFVYDQEFDDHNHTFAQELRLVSKGGPDKKIDFALGAFYENQSRSGSWTIAVPGSPERSVAQGCNGQAGSGASSPCLVIANPQDINFQQIDNQRFTDFSVFGELTWHITHKLQITGGLRHFSQWFTDSQSYVDYTFPTDIPASPHRSTTGKFIGKANISYEWSHSQFVYALWSQGFRRGGANSVPLTGIFQESSQLATYKSDKTNNFEGGFKGHLRNGFNYSIDGFYIKWSNPQIASSLPSGNLAVYNGVSASSKGFEAEVSGPLPIRGLTYSVSAAYADARLTAPFSLPANNGHGVIVDGLISGVSGQQLPGSPKFSAGANLQYTTPIAPGYQMTLNLNGNYRTSVAMGIASSLGTTTVSRSTEYAVLNASAEIKHGLWRATIYAKNLVNSQWVLVPPTQVHEFNNLTDDYTVNRPREMGLRVSRAF</sequence>
<dbReference type="GO" id="GO:0006826">
    <property type="term" value="P:iron ion transport"/>
    <property type="evidence" value="ECO:0007669"/>
    <property type="project" value="UniProtKB-KW"/>
</dbReference>
<evidence type="ECO:0000256" key="4">
    <source>
        <dbReference type="ARBA" id="ARBA00022496"/>
    </source>
</evidence>
<evidence type="ECO:0000256" key="6">
    <source>
        <dbReference type="ARBA" id="ARBA00023004"/>
    </source>
</evidence>
<dbReference type="GO" id="GO:0009279">
    <property type="term" value="C:cell outer membrane"/>
    <property type="evidence" value="ECO:0007669"/>
    <property type="project" value="UniProtKB-SubCell"/>
</dbReference>
<dbReference type="PANTHER" id="PTHR32552:SF81">
    <property type="entry name" value="TONB-DEPENDENT OUTER MEMBRANE RECEPTOR"/>
    <property type="match status" value="1"/>
</dbReference>
<evidence type="ECO:0000259" key="14">
    <source>
        <dbReference type="Pfam" id="PF07715"/>
    </source>
</evidence>
<organism evidence="15 16">
    <name type="scientific">Novosphingobium nitrogenifigens DSM 19370</name>
    <dbReference type="NCBI Taxonomy" id="983920"/>
    <lineage>
        <taxon>Bacteria</taxon>
        <taxon>Pseudomonadati</taxon>
        <taxon>Pseudomonadota</taxon>
        <taxon>Alphaproteobacteria</taxon>
        <taxon>Sphingomonadales</taxon>
        <taxon>Sphingomonadaceae</taxon>
        <taxon>Novosphingobium</taxon>
    </lineage>
</organism>
<keyword evidence="16" id="KW-1185">Reference proteome</keyword>
<proteinExistence type="inferred from homology"/>
<keyword evidence="2" id="KW-0813">Transport</keyword>
<evidence type="ECO:0000313" key="16">
    <source>
        <dbReference type="Proteomes" id="UP000004728"/>
    </source>
</evidence>
<dbReference type="eggNOG" id="COG4771">
    <property type="taxonomic scope" value="Bacteria"/>
</dbReference>
<evidence type="ECO:0000256" key="12">
    <source>
        <dbReference type="SAM" id="SignalP"/>
    </source>
</evidence>
<dbReference type="SUPFAM" id="SSF56935">
    <property type="entry name" value="Porins"/>
    <property type="match status" value="1"/>
</dbReference>
<evidence type="ECO:0000256" key="5">
    <source>
        <dbReference type="ARBA" id="ARBA00022692"/>
    </source>
</evidence>
<evidence type="ECO:0000313" key="15">
    <source>
        <dbReference type="EMBL" id="EGD57963.1"/>
    </source>
</evidence>
<keyword evidence="3" id="KW-1134">Transmembrane beta strand</keyword>
<evidence type="ECO:0000256" key="11">
    <source>
        <dbReference type="RuleBase" id="RU003357"/>
    </source>
</evidence>
<evidence type="ECO:0000256" key="10">
    <source>
        <dbReference type="ARBA" id="ARBA00023237"/>
    </source>
</evidence>
<feature type="chain" id="PRO_5003272574" evidence="12">
    <location>
        <begin position="23"/>
        <end position="820"/>
    </location>
</feature>
<feature type="signal peptide" evidence="12">
    <location>
        <begin position="1"/>
        <end position="22"/>
    </location>
</feature>
<comment type="subcellular location">
    <subcellularLocation>
        <location evidence="1">Cell outer membrane</location>
        <topology evidence="1">Multi-pass membrane protein</topology>
    </subcellularLocation>
</comment>
<accession>F1ZBW1</accession>
<keyword evidence="6" id="KW-0408">Iron</keyword>
<dbReference type="STRING" id="983920.Y88_3293"/>
<feature type="domain" description="TonB-dependent receptor plug" evidence="14">
    <location>
        <begin position="50"/>
        <end position="161"/>
    </location>
</feature>
<comment type="similarity">
    <text evidence="11">Belongs to the TonB-dependent receptor family.</text>
</comment>
<evidence type="ECO:0000259" key="13">
    <source>
        <dbReference type="Pfam" id="PF00593"/>
    </source>
</evidence>
<dbReference type="HOGENOM" id="CLU_008287_15_1_5"/>
<dbReference type="InterPro" id="IPR000531">
    <property type="entry name" value="Beta-barrel_TonB"/>
</dbReference>
<dbReference type="Pfam" id="PF07715">
    <property type="entry name" value="Plug"/>
    <property type="match status" value="1"/>
</dbReference>
<protein>
    <submittedName>
        <fullName evidence="15">TonB-dependent receptor</fullName>
    </submittedName>
</protein>
<dbReference type="InterPro" id="IPR012910">
    <property type="entry name" value="Plug_dom"/>
</dbReference>
<name>F1ZBW1_9SPHN</name>
<dbReference type="EMBL" id="AEWJ01000051">
    <property type="protein sequence ID" value="EGD57963.1"/>
    <property type="molecule type" value="Genomic_DNA"/>
</dbReference>
<keyword evidence="15" id="KW-0675">Receptor</keyword>
<reference evidence="15 16" key="1">
    <citation type="journal article" date="2012" name="J. Bacteriol.">
        <title>Draft Genome Sequence of Novosphingobium nitrogenifigens Y88T.</title>
        <authorList>
            <person name="Strabala T.J."/>
            <person name="Macdonald L."/>
            <person name="Liu V."/>
            <person name="Smit A.M."/>
        </authorList>
    </citation>
    <scope>NUCLEOTIDE SEQUENCE [LARGE SCALE GENOMIC DNA]</scope>
    <source>
        <strain evidence="15 16">DSM 19370</strain>
    </source>
</reference>
<evidence type="ECO:0000256" key="2">
    <source>
        <dbReference type="ARBA" id="ARBA00022448"/>
    </source>
</evidence>
<keyword evidence="5" id="KW-0812">Transmembrane</keyword>
<dbReference type="Proteomes" id="UP000004728">
    <property type="component" value="Unassembled WGS sequence"/>
</dbReference>
<dbReference type="Gene3D" id="2.40.170.20">
    <property type="entry name" value="TonB-dependent receptor, beta-barrel domain"/>
    <property type="match status" value="1"/>
</dbReference>
<evidence type="ECO:0000256" key="9">
    <source>
        <dbReference type="ARBA" id="ARBA00023136"/>
    </source>
</evidence>
<feature type="domain" description="TonB-dependent receptor-like beta-barrel" evidence="13">
    <location>
        <begin position="316"/>
        <end position="781"/>
    </location>
</feature>
<dbReference type="InterPro" id="IPR036942">
    <property type="entry name" value="Beta-barrel_TonB_sf"/>
</dbReference>
<dbReference type="InParanoid" id="F1ZBW1"/>
<keyword evidence="9 11" id="KW-0472">Membrane</keyword>
<keyword evidence="4" id="KW-0410">Iron transport</keyword>